<dbReference type="InterPro" id="IPR002347">
    <property type="entry name" value="SDR_fam"/>
</dbReference>
<dbReference type="CDD" id="cd00916">
    <property type="entry name" value="Npc2_like"/>
    <property type="match status" value="1"/>
</dbReference>
<evidence type="ECO:0000256" key="5">
    <source>
        <dbReference type="ARBA" id="ARBA00023002"/>
    </source>
</evidence>
<dbReference type="PANTHER" id="PTHR43313">
    <property type="entry name" value="SHORT-CHAIN DEHYDROGENASE/REDUCTASE FAMILY 9C"/>
    <property type="match status" value="1"/>
</dbReference>
<comment type="similarity">
    <text evidence="2">Belongs to the NPC2 family.</text>
</comment>
<keyword evidence="5" id="KW-0560">Oxidoreductase</keyword>
<dbReference type="PANTHER" id="PTHR43313:SF36">
    <property type="entry name" value="D-BETA-HYDROXYBUTYRATE DEHYDROGENASE, MITOCHONDRIAL"/>
    <property type="match status" value="1"/>
</dbReference>
<dbReference type="Gene3D" id="2.60.40.770">
    <property type="match status" value="1"/>
</dbReference>
<dbReference type="InterPro" id="IPR020904">
    <property type="entry name" value="Sc_DH/Rdtase_CS"/>
</dbReference>
<evidence type="ECO:0000256" key="2">
    <source>
        <dbReference type="ARBA" id="ARBA00006370"/>
    </source>
</evidence>
<dbReference type="PROSITE" id="PS00061">
    <property type="entry name" value="ADH_SHORT"/>
    <property type="match status" value="1"/>
</dbReference>
<dbReference type="PRINTS" id="PR00081">
    <property type="entry name" value="GDHRDH"/>
</dbReference>
<dbReference type="SUPFAM" id="SSF81296">
    <property type="entry name" value="E set domains"/>
    <property type="match status" value="1"/>
</dbReference>
<reference evidence="8 9" key="1">
    <citation type="submission" date="2016-03" db="EMBL/GenBank/DDBJ databases">
        <title>Trachymyrmex septentrionalis WGS genome.</title>
        <authorList>
            <person name="Nygaard S."/>
            <person name="Hu H."/>
            <person name="Boomsma J."/>
            <person name="Zhang G."/>
        </authorList>
    </citation>
    <scope>NUCLEOTIDE SEQUENCE [LARGE SCALE GENOMIC DNA]</scope>
    <source>
        <strain evidence="8">Tsep2-gDNA-1</strain>
        <tissue evidence="8">Whole body</tissue>
    </source>
</reference>
<dbReference type="SUPFAM" id="SSF51735">
    <property type="entry name" value="NAD(P)-binding Rossmann-fold domains"/>
    <property type="match status" value="1"/>
</dbReference>
<evidence type="ECO:0000256" key="1">
    <source>
        <dbReference type="ARBA" id="ARBA00004613"/>
    </source>
</evidence>
<feature type="transmembrane region" description="Helical" evidence="6">
    <location>
        <begin position="244"/>
        <end position="266"/>
    </location>
</feature>
<dbReference type="AlphaFoldDB" id="A0A151JW18"/>
<protein>
    <submittedName>
        <fullName evidence="8">D-beta-hydroxybutyrate dehydrogenase, mitochondrial</fullName>
    </submittedName>
</protein>
<keyword evidence="9" id="KW-1185">Reference proteome</keyword>
<dbReference type="InterPro" id="IPR003172">
    <property type="entry name" value="ML_dom"/>
</dbReference>
<dbReference type="InterPro" id="IPR036291">
    <property type="entry name" value="NAD(P)-bd_dom_sf"/>
</dbReference>
<dbReference type="Pfam" id="PF00106">
    <property type="entry name" value="adh_short"/>
    <property type="match status" value="1"/>
</dbReference>
<evidence type="ECO:0000313" key="8">
    <source>
        <dbReference type="EMBL" id="KYN38461.1"/>
    </source>
</evidence>
<dbReference type="InterPro" id="IPR033916">
    <property type="entry name" value="ML_Npc2-like"/>
</dbReference>
<keyword evidence="4" id="KW-0732">Signal</keyword>
<proteinExistence type="inferred from homology"/>
<feature type="domain" description="MD-2-related lipid-recognition" evidence="7">
    <location>
        <begin position="271"/>
        <end position="393"/>
    </location>
</feature>
<dbReference type="InterPro" id="IPR014756">
    <property type="entry name" value="Ig_E-set"/>
</dbReference>
<dbReference type="GO" id="GO:0005576">
    <property type="term" value="C:extracellular region"/>
    <property type="evidence" value="ECO:0007669"/>
    <property type="project" value="UniProtKB-SubCell"/>
</dbReference>
<dbReference type="STRING" id="34720.A0A151JW18"/>
<dbReference type="GO" id="GO:0008202">
    <property type="term" value="P:steroid metabolic process"/>
    <property type="evidence" value="ECO:0007669"/>
    <property type="project" value="TreeGrafter"/>
</dbReference>
<dbReference type="Pfam" id="PF02221">
    <property type="entry name" value="E1_DerP2_DerF2"/>
    <property type="match status" value="1"/>
</dbReference>
<accession>A0A151JW18</accession>
<sequence>MNSMEKVYGSGWAAWWRKHSIALQIGTTISCNIAYLTDAGRTRKAVTLSMILLGGVTLYCFFSRRRKINARDLIVITGCNSGLGYSLAMHCRAKGAMVLAGVREIPTAPNSNAVEALKNNGVIVHQVDITDEQSVRDFRHKVEELLEERRLVLRALVNNAGVMVFGEFEWQTQKLAEHQVNVNLLGTMRITRELMPILRENHSRIIVVSSHCANESLPGISIYGATKAALLAWTTSLRVEVGKYGVEVVSFIPAYIILAICVAASLQNTPYTRCDDGPPPQSLVVDGCNSSPCGLYRGTNLTAHWDFSPNADTLRLTVRVRVTMMGITIPYPYPYSNACESLTNGKCPLSKGDNVTYNLFMPISKEYPSVSMIIEYSLVNENNDSQVCFKLDCHVTDP</sequence>
<keyword evidence="6" id="KW-0812">Transmembrane</keyword>
<keyword evidence="3" id="KW-0964">Secreted</keyword>
<dbReference type="GO" id="GO:0016491">
    <property type="term" value="F:oxidoreductase activity"/>
    <property type="evidence" value="ECO:0007669"/>
    <property type="project" value="UniProtKB-KW"/>
</dbReference>
<evidence type="ECO:0000259" key="7">
    <source>
        <dbReference type="SMART" id="SM00737"/>
    </source>
</evidence>
<dbReference type="Gene3D" id="3.40.50.720">
    <property type="entry name" value="NAD(P)-binding Rossmann-like Domain"/>
    <property type="match status" value="1"/>
</dbReference>
<evidence type="ECO:0000256" key="4">
    <source>
        <dbReference type="ARBA" id="ARBA00022729"/>
    </source>
</evidence>
<gene>
    <name evidence="8" type="ORF">ALC56_07168</name>
</gene>
<dbReference type="FunFam" id="2.60.40.770:FF:000001">
    <property type="entry name" value="NPC intracellular cholesterol transporter 2"/>
    <property type="match status" value="1"/>
</dbReference>
<dbReference type="PROSITE" id="PS51257">
    <property type="entry name" value="PROKAR_LIPOPROTEIN"/>
    <property type="match status" value="1"/>
</dbReference>
<dbReference type="SMART" id="SM00737">
    <property type="entry name" value="ML"/>
    <property type="match status" value="1"/>
</dbReference>
<organism evidence="8 9">
    <name type="scientific">Trachymyrmex septentrionalis</name>
    <dbReference type="NCBI Taxonomy" id="34720"/>
    <lineage>
        <taxon>Eukaryota</taxon>
        <taxon>Metazoa</taxon>
        <taxon>Ecdysozoa</taxon>
        <taxon>Arthropoda</taxon>
        <taxon>Hexapoda</taxon>
        <taxon>Insecta</taxon>
        <taxon>Pterygota</taxon>
        <taxon>Neoptera</taxon>
        <taxon>Endopterygota</taxon>
        <taxon>Hymenoptera</taxon>
        <taxon>Apocrita</taxon>
        <taxon>Aculeata</taxon>
        <taxon>Formicoidea</taxon>
        <taxon>Formicidae</taxon>
        <taxon>Myrmicinae</taxon>
        <taxon>Trachymyrmex</taxon>
    </lineage>
</organism>
<dbReference type="GO" id="GO:0032367">
    <property type="term" value="P:intracellular cholesterol transport"/>
    <property type="evidence" value="ECO:0007669"/>
    <property type="project" value="InterPro"/>
</dbReference>
<keyword evidence="6" id="KW-1133">Transmembrane helix</keyword>
<dbReference type="Proteomes" id="UP000078541">
    <property type="component" value="Unassembled WGS sequence"/>
</dbReference>
<evidence type="ECO:0000256" key="6">
    <source>
        <dbReference type="SAM" id="Phobius"/>
    </source>
</evidence>
<evidence type="ECO:0000256" key="3">
    <source>
        <dbReference type="ARBA" id="ARBA00022525"/>
    </source>
</evidence>
<evidence type="ECO:0000313" key="9">
    <source>
        <dbReference type="Proteomes" id="UP000078541"/>
    </source>
</evidence>
<feature type="transmembrane region" description="Helical" evidence="6">
    <location>
        <begin position="45"/>
        <end position="62"/>
    </location>
</feature>
<name>A0A151JW18_9HYME</name>
<comment type="subcellular location">
    <subcellularLocation>
        <location evidence="1">Secreted</location>
    </subcellularLocation>
</comment>
<keyword evidence="6" id="KW-0472">Membrane</keyword>
<dbReference type="EMBL" id="KQ981667">
    <property type="protein sequence ID" value="KYN38461.1"/>
    <property type="molecule type" value="Genomic_DNA"/>
</dbReference>